<protein>
    <submittedName>
        <fullName evidence="1">Uncharacterized protein</fullName>
    </submittedName>
</protein>
<evidence type="ECO:0000313" key="1">
    <source>
        <dbReference type="EMBL" id="UOR07220.1"/>
    </source>
</evidence>
<dbReference type="RefSeq" id="WP_245096809.1">
    <property type="nucleotide sequence ID" value="NZ_CP095053.1"/>
</dbReference>
<reference evidence="1 2" key="1">
    <citation type="submission" date="2022-04" db="EMBL/GenBank/DDBJ databases">
        <title>Hymenobacter sp. isolated from the air.</title>
        <authorList>
            <person name="Won M."/>
            <person name="Lee C.-M."/>
            <person name="Woen H.-Y."/>
            <person name="Kwon S.-W."/>
        </authorList>
    </citation>
    <scope>NUCLEOTIDE SEQUENCE [LARGE SCALE GENOMIC DNA]</scope>
    <source>
        <strain evidence="2">5413 J-13</strain>
    </source>
</reference>
<organism evidence="1 2">
    <name type="scientific">Hymenobacter aerilatus</name>
    <dbReference type="NCBI Taxonomy" id="2932251"/>
    <lineage>
        <taxon>Bacteria</taxon>
        <taxon>Pseudomonadati</taxon>
        <taxon>Bacteroidota</taxon>
        <taxon>Cytophagia</taxon>
        <taxon>Cytophagales</taxon>
        <taxon>Hymenobacteraceae</taxon>
        <taxon>Hymenobacter</taxon>
    </lineage>
</organism>
<evidence type="ECO:0000313" key="2">
    <source>
        <dbReference type="Proteomes" id="UP000829925"/>
    </source>
</evidence>
<gene>
    <name evidence="1" type="ORF">MUN82_08995</name>
</gene>
<proteinExistence type="predicted"/>
<accession>A0A8T9T3P3</accession>
<dbReference type="KEGG" id="haei:MUN82_08995"/>
<dbReference type="AlphaFoldDB" id="A0A8T9T3P3"/>
<keyword evidence="2" id="KW-1185">Reference proteome</keyword>
<dbReference type="Proteomes" id="UP000829925">
    <property type="component" value="Chromosome"/>
</dbReference>
<name>A0A8T9T3P3_9BACT</name>
<dbReference type="EMBL" id="CP095053">
    <property type="protein sequence ID" value="UOR07220.1"/>
    <property type="molecule type" value="Genomic_DNA"/>
</dbReference>
<sequence>MANRKKPGKEAFKKELLEFSSDIPQAYTTRTLEKLAENGKLGAIVAQMREKGTYTPQALKIYINNVRLGRIVDWNVLDALRDLAKEAVNLEAELAA</sequence>